<evidence type="ECO:0000256" key="2">
    <source>
        <dbReference type="ARBA" id="ARBA00022475"/>
    </source>
</evidence>
<dbReference type="AlphaFoldDB" id="A0A0G0RPP0"/>
<dbReference type="PANTHER" id="PTHR30589">
    <property type="entry name" value="PROLIPOPROTEIN DIACYLGLYCERYL TRANSFERASE"/>
    <property type="match status" value="1"/>
</dbReference>
<name>A0A0G0RPP0_9BACT</name>
<organism evidence="8 9">
    <name type="scientific">Candidatus Curtissbacteria bacterium GW2011_GWA1_40_24</name>
    <dbReference type="NCBI Taxonomy" id="1618406"/>
    <lineage>
        <taxon>Bacteria</taxon>
        <taxon>Candidatus Curtissiibacteriota</taxon>
    </lineage>
</organism>
<keyword evidence="3 7" id="KW-0808">Transferase</keyword>
<dbReference type="Pfam" id="PF01790">
    <property type="entry name" value="LGT"/>
    <property type="match status" value="1"/>
</dbReference>
<reference evidence="8 9" key="1">
    <citation type="journal article" date="2015" name="Nature">
        <title>rRNA introns, odd ribosomes, and small enigmatic genomes across a large radiation of phyla.</title>
        <authorList>
            <person name="Brown C.T."/>
            <person name="Hug L.A."/>
            <person name="Thomas B.C."/>
            <person name="Sharon I."/>
            <person name="Castelle C.J."/>
            <person name="Singh A."/>
            <person name="Wilkins M.J."/>
            <person name="Williams K.H."/>
            <person name="Banfield J.F."/>
        </authorList>
    </citation>
    <scope>NUCLEOTIDE SEQUENCE [LARGE SCALE GENOMIC DNA]</scope>
</reference>
<evidence type="ECO:0000256" key="5">
    <source>
        <dbReference type="ARBA" id="ARBA00022989"/>
    </source>
</evidence>
<feature type="binding site" evidence="7">
    <location>
        <position position="131"/>
    </location>
    <ligand>
        <name>a 1,2-diacyl-sn-glycero-3-phospho-(1'-sn-glycerol)</name>
        <dbReference type="ChEBI" id="CHEBI:64716"/>
    </ligand>
</feature>
<keyword evidence="5 7" id="KW-1133">Transmembrane helix</keyword>
<dbReference type="EC" id="2.5.1.145" evidence="7"/>
<feature type="transmembrane region" description="Helical" evidence="7">
    <location>
        <begin position="79"/>
        <end position="105"/>
    </location>
</feature>
<evidence type="ECO:0000256" key="7">
    <source>
        <dbReference type="HAMAP-Rule" id="MF_01147"/>
    </source>
</evidence>
<comment type="function">
    <text evidence="7">Catalyzes the transfer of the diacylglyceryl group from phosphatidylglycerol to the sulfhydryl group of the N-terminal cysteine of a prolipoprotein, the first step in the formation of mature lipoproteins.</text>
</comment>
<comment type="caution">
    <text evidence="8">The sequence shown here is derived from an EMBL/GenBank/DDBJ whole genome shotgun (WGS) entry which is preliminary data.</text>
</comment>
<dbReference type="InterPro" id="IPR001640">
    <property type="entry name" value="Lgt"/>
</dbReference>
<dbReference type="PROSITE" id="PS01311">
    <property type="entry name" value="LGT"/>
    <property type="match status" value="1"/>
</dbReference>
<protein>
    <recommendedName>
        <fullName evidence="7">Phosphatidylglycerol--prolipoprotein diacylglyceryl transferase</fullName>
        <ecNumber evidence="7">2.5.1.145</ecNumber>
    </recommendedName>
</protein>
<feature type="transmembrane region" description="Helical" evidence="7">
    <location>
        <begin position="229"/>
        <end position="247"/>
    </location>
</feature>
<keyword evidence="4 7" id="KW-0812">Transmembrane</keyword>
<feature type="transmembrane region" description="Helical" evidence="7">
    <location>
        <begin position="13"/>
        <end position="30"/>
    </location>
</feature>
<comment type="catalytic activity">
    <reaction evidence="7">
        <text>L-cysteinyl-[prolipoprotein] + a 1,2-diacyl-sn-glycero-3-phospho-(1'-sn-glycerol) = an S-1,2-diacyl-sn-glyceryl-L-cysteinyl-[prolipoprotein] + sn-glycerol 1-phosphate + H(+)</text>
        <dbReference type="Rhea" id="RHEA:56712"/>
        <dbReference type="Rhea" id="RHEA-COMP:14679"/>
        <dbReference type="Rhea" id="RHEA-COMP:14680"/>
        <dbReference type="ChEBI" id="CHEBI:15378"/>
        <dbReference type="ChEBI" id="CHEBI:29950"/>
        <dbReference type="ChEBI" id="CHEBI:57685"/>
        <dbReference type="ChEBI" id="CHEBI:64716"/>
        <dbReference type="ChEBI" id="CHEBI:140658"/>
        <dbReference type="EC" id="2.5.1.145"/>
    </reaction>
</comment>
<dbReference type="GO" id="GO:0005886">
    <property type="term" value="C:plasma membrane"/>
    <property type="evidence" value="ECO:0007669"/>
    <property type="project" value="UniProtKB-SubCell"/>
</dbReference>
<keyword evidence="2 7" id="KW-1003">Cell membrane</keyword>
<dbReference type="HAMAP" id="MF_01147">
    <property type="entry name" value="Lgt"/>
    <property type="match status" value="1"/>
</dbReference>
<dbReference type="GO" id="GO:0008961">
    <property type="term" value="F:phosphatidylglycerol-prolipoprotein diacylglyceryl transferase activity"/>
    <property type="evidence" value="ECO:0007669"/>
    <property type="project" value="UniProtKB-UniRule"/>
</dbReference>
<feature type="transmembrane region" description="Helical" evidence="7">
    <location>
        <begin position="197"/>
        <end position="217"/>
    </location>
</feature>
<feature type="transmembrane region" description="Helical" evidence="7">
    <location>
        <begin position="172"/>
        <end position="191"/>
    </location>
</feature>
<dbReference type="UniPathway" id="UPA00664"/>
<proteinExistence type="inferred from homology"/>
<dbReference type="GO" id="GO:0042158">
    <property type="term" value="P:lipoprotein biosynthetic process"/>
    <property type="evidence" value="ECO:0007669"/>
    <property type="project" value="UniProtKB-UniRule"/>
</dbReference>
<accession>A0A0G0RPP0</accession>
<comment type="similarity">
    <text evidence="1 7">Belongs to the Lgt family.</text>
</comment>
<dbReference type="PANTHER" id="PTHR30589:SF0">
    <property type="entry name" value="PHOSPHATIDYLGLYCEROL--PROLIPOPROTEIN DIACYLGLYCERYL TRANSFERASE"/>
    <property type="match status" value="1"/>
</dbReference>
<evidence type="ECO:0000256" key="1">
    <source>
        <dbReference type="ARBA" id="ARBA00007150"/>
    </source>
</evidence>
<evidence type="ECO:0000256" key="3">
    <source>
        <dbReference type="ARBA" id="ARBA00022679"/>
    </source>
</evidence>
<dbReference type="PATRIC" id="fig|1618406.3.peg.246"/>
<dbReference type="EMBL" id="LBYQ01000015">
    <property type="protein sequence ID" value="KKR54634.1"/>
    <property type="molecule type" value="Genomic_DNA"/>
</dbReference>
<keyword evidence="8" id="KW-0449">Lipoprotein</keyword>
<evidence type="ECO:0000313" key="9">
    <source>
        <dbReference type="Proteomes" id="UP000034489"/>
    </source>
</evidence>
<evidence type="ECO:0000313" key="8">
    <source>
        <dbReference type="EMBL" id="KKR54634.1"/>
    </source>
</evidence>
<gene>
    <name evidence="7" type="primary">lgt</name>
    <name evidence="8" type="ORF">UT92_C0015G0003</name>
</gene>
<keyword evidence="6 7" id="KW-0472">Membrane</keyword>
<sequence>MIPRSIEIGPLSFHLYGLIIAFAIFCGWYLAKKRAKIYRIPQKIFDDPILLIPLALSIIGARAYHVLDYWSYYSQNLIAVFYLANGGLGIWGGILGMLLGFLIVAKVKNLDFLKSLDLAAPSVILGQAIGRFGNYVNQEGFGPPTNLPWGVFIDPQNRPTQYLLYTRFHPTFFYEVFLNLIFFILLLYLAGKLKVKGQIFALYLVFYSVARFITEFWRIDTWVIDGIKISYLFSVCAFIFGVMLFWLQSRNKT</sequence>
<evidence type="ECO:0000256" key="6">
    <source>
        <dbReference type="ARBA" id="ARBA00023136"/>
    </source>
</evidence>
<dbReference type="NCBIfam" id="TIGR00544">
    <property type="entry name" value="lgt"/>
    <property type="match status" value="1"/>
</dbReference>
<dbReference type="Proteomes" id="UP000034489">
    <property type="component" value="Unassembled WGS sequence"/>
</dbReference>
<comment type="subcellular location">
    <subcellularLocation>
        <location evidence="7">Cell membrane</location>
        <topology evidence="7">Multi-pass membrane protein</topology>
    </subcellularLocation>
</comment>
<evidence type="ECO:0000256" key="4">
    <source>
        <dbReference type="ARBA" id="ARBA00022692"/>
    </source>
</evidence>
<comment type="pathway">
    <text evidence="7">Protein modification; lipoprotein biosynthesis (diacylglyceryl transfer).</text>
</comment>